<dbReference type="GO" id="GO:0016787">
    <property type="term" value="F:hydrolase activity"/>
    <property type="evidence" value="ECO:0007669"/>
    <property type="project" value="UniProtKB-KW"/>
</dbReference>
<dbReference type="CDD" id="cd00229">
    <property type="entry name" value="SGNH_hydrolase"/>
    <property type="match status" value="1"/>
</dbReference>
<dbReference type="Pfam" id="PF13472">
    <property type="entry name" value="Lipase_GDSL_2"/>
    <property type="match status" value="1"/>
</dbReference>
<feature type="domain" description="SGNH hydrolase-type esterase" evidence="1">
    <location>
        <begin position="75"/>
        <end position="233"/>
    </location>
</feature>
<evidence type="ECO:0000259" key="1">
    <source>
        <dbReference type="Pfam" id="PF13472"/>
    </source>
</evidence>
<evidence type="ECO:0000313" key="2">
    <source>
        <dbReference type="EMBL" id="MCM0620171.1"/>
    </source>
</evidence>
<reference evidence="2" key="1">
    <citation type="submission" date="2022-05" db="EMBL/GenBank/DDBJ databases">
        <authorList>
            <person name="Tuo L."/>
        </authorList>
    </citation>
    <scope>NUCLEOTIDE SEQUENCE</scope>
    <source>
        <strain evidence="2">BSK12Z-4</strain>
    </source>
</reference>
<sequence>MPTSPLRLPTGPARTRLRLAVLAALVLLVAGVVVLADGVTGGTATGSRPSRCDVYVAGSQARAAAVTGSGADVLVVGDSWSAGLGLDDPSQSWARQLPGTVHVAAFSGSGFGALASPCGPRFSFAARMHDALLTVDEDAPVVVMGGLNDWDLPDAAVAAGFARVVRAVGAVGEHDLVVVGPAPAPSRAVQAQHVDGLLSRLAADAGVTYVSVIDVTGLNYLSDDLHLSAASHRTFGRLVAGRLADAGVALG</sequence>
<comment type="caution">
    <text evidence="2">The sequence shown here is derived from an EMBL/GenBank/DDBJ whole genome shotgun (WGS) entry which is preliminary data.</text>
</comment>
<dbReference type="Gene3D" id="3.40.50.1110">
    <property type="entry name" value="SGNH hydrolase"/>
    <property type="match status" value="1"/>
</dbReference>
<accession>A0A9X2D6E7</accession>
<dbReference type="InterPro" id="IPR013830">
    <property type="entry name" value="SGNH_hydro"/>
</dbReference>
<dbReference type="EMBL" id="JAMOIL010000008">
    <property type="protein sequence ID" value="MCM0620171.1"/>
    <property type="molecule type" value="Genomic_DNA"/>
</dbReference>
<name>A0A9X2D6E7_9ACTN</name>
<keyword evidence="3" id="KW-1185">Reference proteome</keyword>
<gene>
    <name evidence="2" type="ORF">M8330_07665</name>
</gene>
<dbReference type="SUPFAM" id="SSF52266">
    <property type="entry name" value="SGNH hydrolase"/>
    <property type="match status" value="1"/>
</dbReference>
<proteinExistence type="predicted"/>
<protein>
    <submittedName>
        <fullName evidence="2">SGNH/GDSL hydrolase family protein</fullName>
    </submittedName>
</protein>
<dbReference type="AlphaFoldDB" id="A0A9X2D6E7"/>
<organism evidence="2 3">
    <name type="scientific">Nocardioides bruguierae</name>
    <dbReference type="NCBI Taxonomy" id="2945102"/>
    <lineage>
        <taxon>Bacteria</taxon>
        <taxon>Bacillati</taxon>
        <taxon>Actinomycetota</taxon>
        <taxon>Actinomycetes</taxon>
        <taxon>Propionibacteriales</taxon>
        <taxon>Nocardioidaceae</taxon>
        <taxon>Nocardioides</taxon>
    </lineage>
</organism>
<keyword evidence="2" id="KW-0378">Hydrolase</keyword>
<dbReference type="RefSeq" id="WP_250826842.1">
    <property type="nucleotide sequence ID" value="NZ_JAMOIL010000008.1"/>
</dbReference>
<dbReference type="InterPro" id="IPR036514">
    <property type="entry name" value="SGNH_hydro_sf"/>
</dbReference>
<dbReference type="Proteomes" id="UP001139485">
    <property type="component" value="Unassembled WGS sequence"/>
</dbReference>
<evidence type="ECO:0000313" key="3">
    <source>
        <dbReference type="Proteomes" id="UP001139485"/>
    </source>
</evidence>